<evidence type="ECO:0000313" key="6">
    <source>
        <dbReference type="EMBL" id="KAK4537579.1"/>
    </source>
</evidence>
<sequence>MEASVSSKWFTCSPHRTRPIDLQDDAGTARWNGSGWGGDAVPPRTVPQAFWDTVERYGERPALVDEDGISHWTYREYYAACWAAGRSLVAFGVSRFDVVGIMGHNCVPYVVAQLGGILAGALPAGLYPTSSEANCRYILQHARAPVVFVECGACAERVLTASAHLPQLRVIVVWPRSGYDADADAIAAYRQRDARVCSWEAFCRRGAPSTTDTERQAPTPEGTLSVCSASPPDPLERELRRRQASTAPADACCLIYTSGTTGVPKAAMLSHDNINYVVEMARRLLRVDQTWRSVSYLPLSHVAANMLDVMGPVGIGFTVHFAGASALQPGSNTLVRTLRRVQPHFFVGVPRVWEKMAERMQRVGRNAPAPMRWLSGWAKQVTLGHQQRLLLLAAEEPEDAARPSWQVQLAYWLVLRQVHRALGLSECRILVSSAAPLSSCTADYFLSLGMRLCDLYGLSECTGPVAVNLPNAYRHGTSGRAVPGARVRIDPHTGELLVRGRHVFLGYLHNEADTAAVFTADGYLRTGDLAHIDADGFITITGRLKELLVTAGGENVAPAPIEAALERCLSAVSKAMVVGDGRKYLTCLLSLQCGGDAETLVDEAAAVDPELTTAAEVSRAVATQPLSAWHAYVQRGLAAANADAVSRAARVQKAYVLPRAVTVEGGELTPTLKLRRAVLLERYRDAIDRMYYGE</sequence>
<dbReference type="SUPFAM" id="SSF56801">
    <property type="entry name" value="Acetyl-CoA synthetase-like"/>
    <property type="match status" value="1"/>
</dbReference>
<evidence type="ECO:0000256" key="3">
    <source>
        <dbReference type="ARBA" id="ARBA00023098"/>
    </source>
</evidence>
<keyword evidence="2" id="KW-0276">Fatty acid metabolism</keyword>
<dbReference type="InterPro" id="IPR042099">
    <property type="entry name" value="ANL_N_sf"/>
</dbReference>
<dbReference type="GO" id="GO:0016020">
    <property type="term" value="C:membrane"/>
    <property type="evidence" value="ECO:0007669"/>
    <property type="project" value="TreeGrafter"/>
</dbReference>
<evidence type="ECO:0000256" key="4">
    <source>
        <dbReference type="SAM" id="MobiDB-lite"/>
    </source>
</evidence>
<organism evidence="6 7">
    <name type="scientific">Cyanidium caldarium</name>
    <name type="common">Red alga</name>
    <dbReference type="NCBI Taxonomy" id="2771"/>
    <lineage>
        <taxon>Eukaryota</taxon>
        <taxon>Rhodophyta</taxon>
        <taxon>Bangiophyceae</taxon>
        <taxon>Cyanidiales</taxon>
        <taxon>Cyanidiaceae</taxon>
        <taxon>Cyanidium</taxon>
    </lineage>
</organism>
<feature type="region of interest" description="Disordered" evidence="4">
    <location>
        <begin position="208"/>
        <end position="234"/>
    </location>
</feature>
<evidence type="ECO:0000259" key="5">
    <source>
        <dbReference type="Pfam" id="PF00501"/>
    </source>
</evidence>
<proteinExistence type="predicted"/>
<keyword evidence="3" id="KW-0443">Lipid metabolism</keyword>
<dbReference type="GO" id="GO:0004467">
    <property type="term" value="F:long-chain fatty acid-CoA ligase activity"/>
    <property type="evidence" value="ECO:0007669"/>
    <property type="project" value="TreeGrafter"/>
</dbReference>
<dbReference type="EMBL" id="JANCYW010000013">
    <property type="protein sequence ID" value="KAK4537579.1"/>
    <property type="molecule type" value="Genomic_DNA"/>
</dbReference>
<comment type="caution">
    <text evidence="6">The sequence shown here is derived from an EMBL/GenBank/DDBJ whole genome shotgun (WGS) entry which is preliminary data.</text>
</comment>
<accession>A0AAV9IZ44</accession>
<dbReference type="InterPro" id="IPR000873">
    <property type="entry name" value="AMP-dep_synth/lig_dom"/>
</dbReference>
<dbReference type="Gene3D" id="3.40.50.12780">
    <property type="entry name" value="N-terminal domain of ligase-like"/>
    <property type="match status" value="1"/>
</dbReference>
<feature type="domain" description="AMP-dependent synthetase/ligase" evidence="5">
    <location>
        <begin position="50"/>
        <end position="508"/>
    </location>
</feature>
<dbReference type="PANTHER" id="PTHR43272:SF32">
    <property type="entry name" value="AMP-DEPENDENT SYNTHETASE_LIGASE DOMAIN-CONTAINING PROTEIN"/>
    <property type="match status" value="1"/>
</dbReference>
<protein>
    <recommendedName>
        <fullName evidence="5">AMP-dependent synthetase/ligase domain-containing protein</fullName>
    </recommendedName>
</protein>
<reference evidence="6 7" key="1">
    <citation type="submission" date="2022-07" db="EMBL/GenBank/DDBJ databases">
        <title>Genome-wide signatures of adaptation to extreme environments.</title>
        <authorList>
            <person name="Cho C.H."/>
            <person name="Yoon H.S."/>
        </authorList>
    </citation>
    <scope>NUCLEOTIDE SEQUENCE [LARGE SCALE GENOMIC DNA]</scope>
    <source>
        <strain evidence="6 7">DBV 063 E5</strain>
    </source>
</reference>
<keyword evidence="7" id="KW-1185">Reference proteome</keyword>
<dbReference type="InterPro" id="IPR020845">
    <property type="entry name" value="AMP-binding_CS"/>
</dbReference>
<evidence type="ECO:0000256" key="2">
    <source>
        <dbReference type="ARBA" id="ARBA00022832"/>
    </source>
</evidence>
<dbReference type="GO" id="GO:0005783">
    <property type="term" value="C:endoplasmic reticulum"/>
    <property type="evidence" value="ECO:0007669"/>
    <property type="project" value="TreeGrafter"/>
</dbReference>
<keyword evidence="1" id="KW-0436">Ligase</keyword>
<gene>
    <name evidence="6" type="ORF">CDCA_CDCA13G3604</name>
</gene>
<dbReference type="Pfam" id="PF00501">
    <property type="entry name" value="AMP-binding"/>
    <property type="match status" value="1"/>
</dbReference>
<dbReference type="AlphaFoldDB" id="A0AAV9IZ44"/>
<evidence type="ECO:0000313" key="7">
    <source>
        <dbReference type="Proteomes" id="UP001301350"/>
    </source>
</evidence>
<name>A0AAV9IZ44_CYACA</name>
<dbReference type="PANTHER" id="PTHR43272">
    <property type="entry name" value="LONG-CHAIN-FATTY-ACID--COA LIGASE"/>
    <property type="match status" value="1"/>
</dbReference>
<dbReference type="PROSITE" id="PS00455">
    <property type="entry name" value="AMP_BINDING"/>
    <property type="match status" value="1"/>
</dbReference>
<evidence type="ECO:0000256" key="1">
    <source>
        <dbReference type="ARBA" id="ARBA00022598"/>
    </source>
</evidence>
<dbReference type="Proteomes" id="UP001301350">
    <property type="component" value="Unassembled WGS sequence"/>
</dbReference>
<dbReference type="Pfam" id="PF23562">
    <property type="entry name" value="AMP-binding_C_3"/>
    <property type="match status" value="1"/>
</dbReference>